<comment type="caution">
    <text evidence="2">The sequence shown here is derived from an EMBL/GenBank/DDBJ whole genome shotgun (WGS) entry which is preliminary data.</text>
</comment>
<sequence length="218" mass="25259">MVFSEQVAKAFDESRLRLLGDITIPLISLALDGILIVMLGQEWDKLVPEYVGMWCGRRGGRPCFPVDCGVVTFPLFLVSFILHGAVFLGMFLELPRKRISRWPIKFLGYNFLTVGIVIYGYFSNQIAFENGVPILTARMFLYSLYCLGRALLWGCKKWNDWEESKKNARVNLEYVEQPVDQPNTSIDIEEERIMAKFNEDMKREYEKTLDVLRQLLLI</sequence>
<feature type="transmembrane region" description="Helical" evidence="1">
    <location>
        <begin position="18"/>
        <end position="40"/>
    </location>
</feature>
<dbReference type="AlphaFoldDB" id="A0A4U5PGN4"/>
<accession>A0A4U5PGN4</accession>
<keyword evidence="1" id="KW-1133">Transmembrane helix</keyword>
<keyword evidence="1" id="KW-0812">Transmembrane</keyword>
<evidence type="ECO:0000256" key="1">
    <source>
        <dbReference type="SAM" id="Phobius"/>
    </source>
</evidence>
<proteinExistence type="predicted"/>
<feature type="transmembrane region" description="Helical" evidence="1">
    <location>
        <begin position="134"/>
        <end position="155"/>
    </location>
</feature>
<organism evidence="2 3">
    <name type="scientific">Steinernema carpocapsae</name>
    <name type="common">Entomopathogenic nematode</name>
    <dbReference type="NCBI Taxonomy" id="34508"/>
    <lineage>
        <taxon>Eukaryota</taxon>
        <taxon>Metazoa</taxon>
        <taxon>Ecdysozoa</taxon>
        <taxon>Nematoda</taxon>
        <taxon>Chromadorea</taxon>
        <taxon>Rhabditida</taxon>
        <taxon>Tylenchina</taxon>
        <taxon>Panagrolaimomorpha</taxon>
        <taxon>Strongyloidoidea</taxon>
        <taxon>Steinernematidae</taxon>
        <taxon>Steinernema</taxon>
    </lineage>
</organism>
<reference evidence="2 3" key="1">
    <citation type="journal article" date="2015" name="Genome Biol.">
        <title>Comparative genomics of Steinernema reveals deeply conserved gene regulatory networks.</title>
        <authorList>
            <person name="Dillman A.R."/>
            <person name="Macchietto M."/>
            <person name="Porter C.F."/>
            <person name="Rogers A."/>
            <person name="Williams B."/>
            <person name="Antoshechkin I."/>
            <person name="Lee M.M."/>
            <person name="Goodwin Z."/>
            <person name="Lu X."/>
            <person name="Lewis E.E."/>
            <person name="Goodrich-Blair H."/>
            <person name="Stock S.P."/>
            <person name="Adams B.J."/>
            <person name="Sternberg P.W."/>
            <person name="Mortazavi A."/>
        </authorList>
    </citation>
    <scope>NUCLEOTIDE SEQUENCE [LARGE SCALE GENOMIC DNA]</scope>
    <source>
        <strain evidence="2 3">ALL</strain>
    </source>
</reference>
<name>A0A4U5PGN4_STECR</name>
<dbReference type="EMBL" id="AZBU02000002">
    <property type="protein sequence ID" value="TKR95640.1"/>
    <property type="molecule type" value="Genomic_DNA"/>
</dbReference>
<evidence type="ECO:0000313" key="3">
    <source>
        <dbReference type="Proteomes" id="UP000298663"/>
    </source>
</evidence>
<keyword evidence="3" id="KW-1185">Reference proteome</keyword>
<reference evidence="2 3" key="2">
    <citation type="journal article" date="2019" name="G3 (Bethesda)">
        <title>Hybrid Assembly of the Genome of the Entomopathogenic Nematode Steinernema carpocapsae Identifies the X-Chromosome.</title>
        <authorList>
            <person name="Serra L."/>
            <person name="Macchietto M."/>
            <person name="Macias-Munoz A."/>
            <person name="McGill C.J."/>
            <person name="Rodriguez I.M."/>
            <person name="Rodriguez B."/>
            <person name="Murad R."/>
            <person name="Mortazavi A."/>
        </authorList>
    </citation>
    <scope>NUCLEOTIDE SEQUENCE [LARGE SCALE GENOMIC DNA]</scope>
    <source>
        <strain evidence="2 3">ALL</strain>
    </source>
</reference>
<gene>
    <name evidence="2" type="ORF">L596_009780</name>
</gene>
<keyword evidence="1" id="KW-0472">Membrane</keyword>
<evidence type="ECO:0000313" key="2">
    <source>
        <dbReference type="EMBL" id="TKR95640.1"/>
    </source>
</evidence>
<dbReference type="Proteomes" id="UP000298663">
    <property type="component" value="Unassembled WGS sequence"/>
</dbReference>
<protein>
    <submittedName>
        <fullName evidence="2">Uncharacterized protein</fullName>
    </submittedName>
</protein>
<feature type="transmembrane region" description="Helical" evidence="1">
    <location>
        <begin position="104"/>
        <end position="122"/>
    </location>
</feature>
<feature type="transmembrane region" description="Helical" evidence="1">
    <location>
        <begin position="71"/>
        <end position="92"/>
    </location>
</feature>